<proteinExistence type="predicted"/>
<accession>J3KHG5</accession>
<gene>
    <name evidence="2" type="ORF">CIMG_00656</name>
</gene>
<feature type="region of interest" description="Disordered" evidence="1">
    <location>
        <begin position="25"/>
        <end position="49"/>
    </location>
</feature>
<dbReference type="GeneID" id="4565479"/>
<dbReference type="KEGG" id="cim:CIMG_00656"/>
<reference evidence="3" key="1">
    <citation type="journal article" date="2009" name="Genome Res.">
        <title>Comparative genomic analyses of the human fungal pathogens Coccidioides and their relatives.</title>
        <authorList>
            <person name="Sharpton T.J."/>
            <person name="Stajich J.E."/>
            <person name="Rounsley S.D."/>
            <person name="Gardner M.J."/>
            <person name="Wortman J.R."/>
            <person name="Jordar V.S."/>
            <person name="Maiti R."/>
            <person name="Kodira C.D."/>
            <person name="Neafsey D.E."/>
            <person name="Zeng Q."/>
            <person name="Hung C.-Y."/>
            <person name="McMahan C."/>
            <person name="Muszewska A."/>
            <person name="Grynberg M."/>
            <person name="Mandel M.A."/>
            <person name="Kellner E.M."/>
            <person name="Barker B.M."/>
            <person name="Galgiani J.N."/>
            <person name="Orbach M.J."/>
            <person name="Kirkland T.N."/>
            <person name="Cole G.T."/>
            <person name="Henn M.R."/>
            <person name="Birren B.W."/>
            <person name="Taylor J.W."/>
        </authorList>
    </citation>
    <scope>NUCLEOTIDE SEQUENCE [LARGE SCALE GENOMIC DNA]</scope>
    <source>
        <strain evidence="3">RS</strain>
    </source>
</reference>
<dbReference type="InParanoid" id="J3KHG5"/>
<reference evidence="3" key="2">
    <citation type="journal article" date="2010" name="Genome Res.">
        <title>Population genomic sequencing of Coccidioides fungi reveals recent hybridization and transposon control.</title>
        <authorList>
            <person name="Neafsey D.E."/>
            <person name="Barker B.M."/>
            <person name="Sharpton T.J."/>
            <person name="Stajich J.E."/>
            <person name="Park D.J."/>
            <person name="Whiston E."/>
            <person name="Hung C.-Y."/>
            <person name="McMahan C."/>
            <person name="White J."/>
            <person name="Sykes S."/>
            <person name="Heiman D."/>
            <person name="Young S."/>
            <person name="Zeng Q."/>
            <person name="Abouelleil A."/>
            <person name="Aftuck L."/>
            <person name="Bessette D."/>
            <person name="Brown A."/>
            <person name="FitzGerald M."/>
            <person name="Lui A."/>
            <person name="Macdonald J.P."/>
            <person name="Priest M."/>
            <person name="Orbach M.J."/>
            <person name="Galgiani J.N."/>
            <person name="Kirkland T.N."/>
            <person name="Cole G.T."/>
            <person name="Birren B.W."/>
            <person name="Henn M.R."/>
            <person name="Taylor J.W."/>
            <person name="Rounsley S.D."/>
        </authorList>
    </citation>
    <scope>GENOME REANNOTATION</scope>
    <source>
        <strain evidence="3">RS</strain>
    </source>
</reference>
<dbReference type="Proteomes" id="UP000001261">
    <property type="component" value="Unassembled WGS sequence"/>
</dbReference>
<evidence type="ECO:0000256" key="1">
    <source>
        <dbReference type="SAM" id="MobiDB-lite"/>
    </source>
</evidence>
<feature type="region of interest" description="Disordered" evidence="1">
    <location>
        <begin position="67"/>
        <end position="89"/>
    </location>
</feature>
<dbReference type="EMBL" id="GG704911">
    <property type="protein sequence ID" value="EAS35302.3"/>
    <property type="molecule type" value="Genomic_DNA"/>
</dbReference>
<dbReference type="AlphaFoldDB" id="J3KHG5"/>
<dbReference type="VEuPathDB" id="FungiDB:CIMG_00656"/>
<organism evidence="2 3">
    <name type="scientific">Coccidioides immitis (strain RS)</name>
    <name type="common">Valley fever fungus</name>
    <dbReference type="NCBI Taxonomy" id="246410"/>
    <lineage>
        <taxon>Eukaryota</taxon>
        <taxon>Fungi</taxon>
        <taxon>Dikarya</taxon>
        <taxon>Ascomycota</taxon>
        <taxon>Pezizomycotina</taxon>
        <taxon>Eurotiomycetes</taxon>
        <taxon>Eurotiomycetidae</taxon>
        <taxon>Onygenales</taxon>
        <taxon>Onygenaceae</taxon>
        <taxon>Coccidioides</taxon>
    </lineage>
</organism>
<evidence type="ECO:0000313" key="2">
    <source>
        <dbReference type="EMBL" id="EAS35302.3"/>
    </source>
</evidence>
<protein>
    <submittedName>
        <fullName evidence="2">Uncharacterized protein</fullName>
    </submittedName>
</protein>
<evidence type="ECO:0000313" key="3">
    <source>
        <dbReference type="Proteomes" id="UP000001261"/>
    </source>
</evidence>
<sequence length="111" mass="11902">MQNERSPGVLGGLLLPDSCIPSSLTVQHAASRPAQRTGPGLPPSSHQIPNVTEEDIFFSSLENASDAQAVAQGKQEASLPHRRSQHPGFQLNTKLLPNARGRCQAWGLVWG</sequence>
<keyword evidence="3" id="KW-1185">Reference proteome</keyword>
<name>J3KHG5_COCIM</name>
<dbReference type="RefSeq" id="XP_001246885.1">
    <property type="nucleotide sequence ID" value="XM_001246884.1"/>
</dbReference>